<keyword evidence="3" id="KW-1185">Reference proteome</keyword>
<accession>A0ABU1JZ41</accession>
<comment type="caution">
    <text evidence="2">The sequence shown here is derived from an EMBL/GenBank/DDBJ whole genome shotgun (WGS) entry which is preliminary data.</text>
</comment>
<evidence type="ECO:0000313" key="2">
    <source>
        <dbReference type="EMBL" id="MDR6293883.1"/>
    </source>
</evidence>
<protein>
    <recommendedName>
        <fullName evidence="4">Transposase</fullName>
    </recommendedName>
</protein>
<dbReference type="EMBL" id="JAVDPW010000014">
    <property type="protein sequence ID" value="MDR6293883.1"/>
    <property type="molecule type" value="Genomic_DNA"/>
</dbReference>
<dbReference type="Proteomes" id="UP001262410">
    <property type="component" value="Unassembled WGS sequence"/>
</dbReference>
<evidence type="ECO:0000313" key="3">
    <source>
        <dbReference type="Proteomes" id="UP001262410"/>
    </source>
</evidence>
<evidence type="ECO:0008006" key="4">
    <source>
        <dbReference type="Google" id="ProtNLM"/>
    </source>
</evidence>
<sequence>MAAIALGRGRAHRVVADLLHRTEDCVRPIHPLFRRESRPRGIRKNARYPDSAHHPFG</sequence>
<proteinExistence type="predicted"/>
<feature type="region of interest" description="Disordered" evidence="1">
    <location>
        <begin position="37"/>
        <end position="57"/>
    </location>
</feature>
<gene>
    <name evidence="2" type="ORF">E9232_006436</name>
</gene>
<organism evidence="2 3">
    <name type="scientific">Inquilinus ginsengisoli</name>
    <dbReference type="NCBI Taxonomy" id="363840"/>
    <lineage>
        <taxon>Bacteria</taxon>
        <taxon>Pseudomonadati</taxon>
        <taxon>Pseudomonadota</taxon>
        <taxon>Alphaproteobacteria</taxon>
        <taxon>Rhodospirillales</taxon>
        <taxon>Rhodospirillaceae</taxon>
        <taxon>Inquilinus</taxon>
    </lineage>
</organism>
<reference evidence="2 3" key="1">
    <citation type="submission" date="2023-07" db="EMBL/GenBank/DDBJ databases">
        <title>Sorghum-associated microbial communities from plants grown in Nebraska, USA.</title>
        <authorList>
            <person name="Schachtman D."/>
        </authorList>
    </citation>
    <scope>NUCLEOTIDE SEQUENCE [LARGE SCALE GENOMIC DNA]</scope>
    <source>
        <strain evidence="2 3">584</strain>
    </source>
</reference>
<evidence type="ECO:0000256" key="1">
    <source>
        <dbReference type="SAM" id="MobiDB-lite"/>
    </source>
</evidence>
<dbReference type="RefSeq" id="WP_309801220.1">
    <property type="nucleotide sequence ID" value="NZ_JAVDPW010000014.1"/>
</dbReference>
<name>A0ABU1JZ41_9PROT</name>